<dbReference type="Proteomes" id="UP001057402">
    <property type="component" value="Chromosome 4"/>
</dbReference>
<protein>
    <submittedName>
        <fullName evidence="1">Uncharacterized protein</fullName>
    </submittedName>
</protein>
<dbReference type="EMBL" id="CM042883">
    <property type="protein sequence ID" value="KAI4376440.1"/>
    <property type="molecule type" value="Genomic_DNA"/>
</dbReference>
<comment type="caution">
    <text evidence="1">The sequence shown here is derived from an EMBL/GenBank/DDBJ whole genome shotgun (WGS) entry which is preliminary data.</text>
</comment>
<evidence type="ECO:0000313" key="1">
    <source>
        <dbReference type="EMBL" id="KAI4376440.1"/>
    </source>
</evidence>
<organism evidence="1 2">
    <name type="scientific">Melastoma candidum</name>
    <dbReference type="NCBI Taxonomy" id="119954"/>
    <lineage>
        <taxon>Eukaryota</taxon>
        <taxon>Viridiplantae</taxon>
        <taxon>Streptophyta</taxon>
        <taxon>Embryophyta</taxon>
        <taxon>Tracheophyta</taxon>
        <taxon>Spermatophyta</taxon>
        <taxon>Magnoliopsida</taxon>
        <taxon>eudicotyledons</taxon>
        <taxon>Gunneridae</taxon>
        <taxon>Pentapetalae</taxon>
        <taxon>rosids</taxon>
        <taxon>malvids</taxon>
        <taxon>Myrtales</taxon>
        <taxon>Melastomataceae</taxon>
        <taxon>Melastomatoideae</taxon>
        <taxon>Melastomateae</taxon>
        <taxon>Melastoma</taxon>
    </lineage>
</organism>
<reference evidence="2" key="1">
    <citation type="journal article" date="2023" name="Front. Plant Sci.">
        <title>Chromosomal-level genome assembly of Melastoma candidum provides insights into trichome evolution.</title>
        <authorList>
            <person name="Zhong Y."/>
            <person name="Wu W."/>
            <person name="Sun C."/>
            <person name="Zou P."/>
            <person name="Liu Y."/>
            <person name="Dai S."/>
            <person name="Zhou R."/>
        </authorList>
    </citation>
    <scope>NUCLEOTIDE SEQUENCE [LARGE SCALE GENOMIC DNA]</scope>
</reference>
<keyword evidence="2" id="KW-1185">Reference proteome</keyword>
<proteinExistence type="predicted"/>
<gene>
    <name evidence="1" type="ORF">MLD38_014202</name>
</gene>
<accession>A0ACB9RBY9</accession>
<sequence length="509" mass="57381">MNASSCGDDRGSLPRKRLREDYGGIVEDVDDDGASSSSPRDGARKMEIRGIFTSLLLLDEQEEEEERKLEAAAREERRDLQANHSKKTKAMMDYRSNLENFYTKAEEIDHVRWKKFRAGTGAIAGAVVCREVAKKEGRRGRRGLGGGVSGGEPGQHRRLWVKDRSKAWWDECNRPEFPEEMFKKAFRMGKSTFDVICEELNSVIAKEDTTLRSAIPVRQRVAVCIWRLATGEPLRLVSKRFGLGISTCHKLVLEVCSAIRTVLMPKYLQWPHEESIRAVKDEFESVSGIPNVVGSMYTTHIPIIAPKISVAAYFNKRHTERNQKTSYSITLQGVVDRKGIFTDVCIGWPGSMPDDAVLEKSALYQRASGDHLKGVWIVGNTGYPLLDWLLVPYTQQHLTWTQHAFNEKIGEVQKVAREAFARLKGRWSCLQKRTEVKLQDLPVVLGACCVLHNICEMKGEEMDEELKVELVDDEMIPEAALRSATSMKARDAIAHNLLHHGLAGTAFLQ</sequence>
<evidence type="ECO:0000313" key="2">
    <source>
        <dbReference type="Proteomes" id="UP001057402"/>
    </source>
</evidence>
<name>A0ACB9RBY9_9MYRT</name>